<proteinExistence type="predicted"/>
<sequence>MRAAVPSAEQRYEVGVELLRATGCREGWDLYDLHPSRPVDTLPGVTRWEGSRCEQLVLVAEQGFGDAIQFLRHVPAAAALADRTVLAIHDELLPAVRKAPPLAGVTVLAKSRARAAIWGPGTRWERLMSLPARLPSLRPEPADAYLAAPAVARAPGRLTVGVAWRSTPRRGFPGRSFPARACRLLTRLPGADVVTIHRRRDIRALPPGVRDPGITDFTDTATVIAACDVVVTADTVTAHLARALGVPTLICLRHEPDWRWGTSHAPTDWYAAAHLLFQPEPDQWEPVLRAATERIATGQLPTRQVPPPEGATAS</sequence>
<dbReference type="AlphaFoldDB" id="A0A8J3BNB7"/>
<protein>
    <recommendedName>
        <fullName evidence="3">Glycosyltransferase family 9 protein</fullName>
    </recommendedName>
</protein>
<dbReference type="SUPFAM" id="SSF53756">
    <property type="entry name" value="UDP-Glycosyltransferase/glycogen phosphorylase"/>
    <property type="match status" value="1"/>
</dbReference>
<gene>
    <name evidence="1" type="ORF">GCM10010124_29240</name>
</gene>
<evidence type="ECO:0008006" key="3">
    <source>
        <dbReference type="Google" id="ProtNLM"/>
    </source>
</evidence>
<comment type="caution">
    <text evidence="1">The sequence shown here is derived from an EMBL/GenBank/DDBJ whole genome shotgun (WGS) entry which is preliminary data.</text>
</comment>
<evidence type="ECO:0000313" key="1">
    <source>
        <dbReference type="EMBL" id="GGK34740.1"/>
    </source>
</evidence>
<keyword evidence="2" id="KW-1185">Reference proteome</keyword>
<evidence type="ECO:0000313" key="2">
    <source>
        <dbReference type="Proteomes" id="UP000662200"/>
    </source>
</evidence>
<reference evidence="1" key="1">
    <citation type="journal article" date="2014" name="Int. J. Syst. Evol. Microbiol.">
        <title>Complete genome sequence of Corynebacterium casei LMG S-19264T (=DSM 44701T), isolated from a smear-ripened cheese.</title>
        <authorList>
            <consortium name="US DOE Joint Genome Institute (JGI-PGF)"/>
            <person name="Walter F."/>
            <person name="Albersmeier A."/>
            <person name="Kalinowski J."/>
            <person name="Ruckert C."/>
        </authorList>
    </citation>
    <scope>NUCLEOTIDE SEQUENCE</scope>
    <source>
        <strain evidence="1">JCM 3091</strain>
    </source>
</reference>
<name>A0A8J3BNB7_9ACTN</name>
<organism evidence="1 2">
    <name type="scientific">Pilimelia terevasa</name>
    <dbReference type="NCBI Taxonomy" id="53372"/>
    <lineage>
        <taxon>Bacteria</taxon>
        <taxon>Bacillati</taxon>
        <taxon>Actinomycetota</taxon>
        <taxon>Actinomycetes</taxon>
        <taxon>Micromonosporales</taxon>
        <taxon>Micromonosporaceae</taxon>
        <taxon>Pilimelia</taxon>
    </lineage>
</organism>
<dbReference type="Gene3D" id="3.40.50.2000">
    <property type="entry name" value="Glycogen Phosphorylase B"/>
    <property type="match status" value="1"/>
</dbReference>
<dbReference type="Proteomes" id="UP000662200">
    <property type="component" value="Unassembled WGS sequence"/>
</dbReference>
<reference evidence="1" key="2">
    <citation type="submission" date="2020-09" db="EMBL/GenBank/DDBJ databases">
        <authorList>
            <person name="Sun Q."/>
            <person name="Ohkuma M."/>
        </authorList>
    </citation>
    <scope>NUCLEOTIDE SEQUENCE</scope>
    <source>
        <strain evidence="1">JCM 3091</strain>
    </source>
</reference>
<accession>A0A8J3BNB7</accession>
<dbReference type="EMBL" id="BMQC01000010">
    <property type="protein sequence ID" value="GGK34740.1"/>
    <property type="molecule type" value="Genomic_DNA"/>
</dbReference>